<dbReference type="Proteomes" id="UP000244912">
    <property type="component" value="Unassembled WGS sequence"/>
</dbReference>
<evidence type="ECO:0000313" key="2">
    <source>
        <dbReference type="Proteomes" id="UP000244912"/>
    </source>
</evidence>
<name>A0A2R8C1P5_9RHOB</name>
<gene>
    <name evidence="1" type="ORF">PAA8504_04205</name>
</gene>
<keyword evidence="2" id="KW-1185">Reference proteome</keyword>
<proteinExistence type="predicted"/>
<protein>
    <submittedName>
        <fullName evidence="1">Uncharacterized protein</fullName>
    </submittedName>
</protein>
<organism evidence="1 2">
    <name type="scientific">Palleronia abyssalis</name>
    <dbReference type="NCBI Taxonomy" id="1501240"/>
    <lineage>
        <taxon>Bacteria</taxon>
        <taxon>Pseudomonadati</taxon>
        <taxon>Pseudomonadota</taxon>
        <taxon>Alphaproteobacteria</taxon>
        <taxon>Rhodobacterales</taxon>
        <taxon>Roseobacteraceae</taxon>
        <taxon>Palleronia</taxon>
    </lineage>
</organism>
<evidence type="ECO:0000313" key="1">
    <source>
        <dbReference type="EMBL" id="SPJ26347.1"/>
    </source>
</evidence>
<dbReference type="EMBL" id="ONZF01000018">
    <property type="protein sequence ID" value="SPJ26347.1"/>
    <property type="molecule type" value="Genomic_DNA"/>
</dbReference>
<sequence length="189" mass="21026">MHSGCARIAKPDFPAEPVQTTPHWRLGRLVRHRDRNLSRGQRRTRKKNATAFPSGCRFTLLNRASFAAPGTSARHPVLPRLAVYRAVILVGFADRWGSTWAPIRSRRASSVKPYFAAYSARQLSKQEIRLISSVPSFNLSPSGCGSSLPYQCGWLRPNFLNAIGDFLRCATGMKVVLDILGRSFCPAQN</sequence>
<dbReference type="AlphaFoldDB" id="A0A2R8C1P5"/>
<accession>A0A2R8C1P5</accession>
<reference evidence="1 2" key="1">
    <citation type="submission" date="2018-03" db="EMBL/GenBank/DDBJ databases">
        <authorList>
            <person name="Keele B.F."/>
        </authorList>
    </citation>
    <scope>NUCLEOTIDE SEQUENCE [LARGE SCALE GENOMIC DNA]</scope>
    <source>
        <strain evidence="1 2">CECT 8504</strain>
    </source>
</reference>